<dbReference type="Gene3D" id="2.160.20.10">
    <property type="entry name" value="Single-stranded right-handed beta-helix, Pectin lyase-like"/>
    <property type="match status" value="1"/>
</dbReference>
<evidence type="ECO:0000256" key="10">
    <source>
        <dbReference type="ARBA" id="ARBA00023316"/>
    </source>
</evidence>
<protein>
    <recommendedName>
        <fullName evidence="13">galacturonan 1,4-alpha-galacturonidase</fullName>
        <ecNumber evidence="13">3.2.1.67</ecNumber>
    </recommendedName>
</protein>
<comment type="subcellular location">
    <subcellularLocation>
        <location evidence="1">Secreted</location>
    </subcellularLocation>
</comment>
<evidence type="ECO:0000256" key="9">
    <source>
        <dbReference type="ARBA" id="ARBA00023295"/>
    </source>
</evidence>
<feature type="chain" id="PRO_5047483273" description="galacturonan 1,4-alpha-galacturonidase" evidence="16">
    <location>
        <begin position="25"/>
        <end position="449"/>
    </location>
</feature>
<evidence type="ECO:0000256" key="15">
    <source>
        <dbReference type="RuleBase" id="RU361169"/>
    </source>
</evidence>
<keyword evidence="5 15" id="KW-0378">Hydrolase</keyword>
<keyword evidence="6" id="KW-1015">Disulfide bond</keyword>
<evidence type="ECO:0000313" key="18">
    <source>
        <dbReference type="Proteomes" id="UP001492380"/>
    </source>
</evidence>
<evidence type="ECO:0000256" key="12">
    <source>
        <dbReference type="ARBA" id="ARBA00037312"/>
    </source>
</evidence>
<dbReference type="InterPro" id="IPR012334">
    <property type="entry name" value="Pectin_lyas_fold"/>
</dbReference>
<keyword evidence="10" id="KW-0961">Cell wall biogenesis/degradation</keyword>
<evidence type="ECO:0000256" key="3">
    <source>
        <dbReference type="ARBA" id="ARBA00022525"/>
    </source>
</evidence>
<dbReference type="PANTHER" id="PTHR31736">
    <property type="match status" value="1"/>
</dbReference>
<keyword evidence="7" id="KW-0325">Glycoprotein</keyword>
<dbReference type="SUPFAM" id="SSF51126">
    <property type="entry name" value="Pectin lyase-like"/>
    <property type="match status" value="1"/>
</dbReference>
<dbReference type="EMBL" id="JBBWRZ010000005">
    <property type="protein sequence ID" value="KAK8235662.1"/>
    <property type="molecule type" value="Genomic_DNA"/>
</dbReference>
<evidence type="ECO:0000256" key="13">
    <source>
        <dbReference type="ARBA" id="ARBA00038933"/>
    </source>
</evidence>
<evidence type="ECO:0000256" key="6">
    <source>
        <dbReference type="ARBA" id="ARBA00023157"/>
    </source>
</evidence>
<dbReference type="Proteomes" id="UP001492380">
    <property type="component" value="Unassembled WGS sequence"/>
</dbReference>
<proteinExistence type="inferred from homology"/>
<evidence type="ECO:0000256" key="5">
    <source>
        <dbReference type="ARBA" id="ARBA00022801"/>
    </source>
</evidence>
<evidence type="ECO:0000256" key="16">
    <source>
        <dbReference type="SAM" id="SignalP"/>
    </source>
</evidence>
<evidence type="ECO:0000256" key="1">
    <source>
        <dbReference type="ARBA" id="ARBA00004613"/>
    </source>
</evidence>
<comment type="catalytic activity">
    <reaction evidence="14">
        <text>[(1-&gt;4)-alpha-D-galacturonosyl](n) + H2O = alpha-D-galacturonate + [(1-&gt;4)-alpha-D-galacturonosyl](n-1)</text>
        <dbReference type="Rhea" id="RHEA:14117"/>
        <dbReference type="Rhea" id="RHEA-COMP:14570"/>
        <dbReference type="Rhea" id="RHEA-COMP:14572"/>
        <dbReference type="ChEBI" id="CHEBI:15377"/>
        <dbReference type="ChEBI" id="CHEBI:58658"/>
        <dbReference type="ChEBI" id="CHEBI:140523"/>
        <dbReference type="EC" id="3.2.1.67"/>
    </reaction>
</comment>
<reference evidence="17 18" key="1">
    <citation type="submission" date="2024-04" db="EMBL/GenBank/DDBJ databases">
        <title>Phyllosticta paracitricarpa is synonymous to the EU quarantine fungus P. citricarpa based on phylogenomic analyses.</title>
        <authorList>
            <consortium name="Lawrence Berkeley National Laboratory"/>
            <person name="Van Ingen-Buijs V.A."/>
            <person name="Van Westerhoven A.C."/>
            <person name="Haridas S."/>
            <person name="Skiadas P."/>
            <person name="Martin F."/>
            <person name="Groenewald J.Z."/>
            <person name="Crous P.W."/>
            <person name="Seidl M.F."/>
        </authorList>
    </citation>
    <scope>NUCLEOTIDE SEQUENCE [LARGE SCALE GENOMIC DNA]</scope>
    <source>
        <strain evidence="17 18">CBS 123374</strain>
    </source>
</reference>
<name>A0ABR1YQD7_9PEZI</name>
<keyword evidence="3" id="KW-0964">Secreted</keyword>
<keyword evidence="8" id="KW-0119">Carbohydrate metabolism</keyword>
<evidence type="ECO:0000256" key="7">
    <source>
        <dbReference type="ARBA" id="ARBA00023180"/>
    </source>
</evidence>
<comment type="similarity">
    <text evidence="2 15">Belongs to the glycosyl hydrolase 28 family.</text>
</comment>
<accession>A0ABR1YQD7</accession>
<keyword evidence="9 15" id="KW-0326">Glycosidase</keyword>
<comment type="caution">
    <text evidence="17">The sequence shown here is derived from an EMBL/GenBank/DDBJ whole genome shotgun (WGS) entry which is preliminary data.</text>
</comment>
<keyword evidence="4 16" id="KW-0732">Signal</keyword>
<feature type="signal peptide" evidence="16">
    <location>
        <begin position="1"/>
        <end position="24"/>
    </location>
</feature>
<keyword evidence="11" id="KW-0624">Polysaccharide degradation</keyword>
<gene>
    <name evidence="17" type="ORF">HDK90DRAFT_525185</name>
</gene>
<sequence>MFAPSLLLLLGSILLTLFPHASSAGQLIQHAPIAGRPQCTVLSSSNTTTSDDDDVPALLSAFSLCNHGGDIHFPSSQRYTIASKLNPVLHDVRIRWGGTWVLKPDIEYWRNSSNHFPIAFQNHAAAFVISGEGIMIDGEGTGGIDGNGETWYTAEEGFTRPGRPMPCVFWNVSDVTVRNFAIRQPPLWALNIMNGTDMLFENIYVNATASRAPWGTNWVQNTDGFDTMDATNITLTNLTYQGGDDCVAIKPRSSHIFLSHIHCIGGNGIAIGSLGQYAGVDASVSHVRARNVTVSRYNDDLTNSAYVKTWIGVAALQNASQNGAYESGGVPRGAGVGVVQDVRFEGFVVEGAEAGPAVTQDSGDDAEGTFAGTSRMLVRDLAFVGFRGWLEEGAGEVASVSCSRTRPCEGIVVEDVVLTDGEGGERLTEGECKWVAQGGVRGLNGTGCV</sequence>
<evidence type="ECO:0000313" key="17">
    <source>
        <dbReference type="EMBL" id="KAK8235662.1"/>
    </source>
</evidence>
<dbReference type="PANTHER" id="PTHR31736:SF12">
    <property type="entry name" value="EXO-POLYGALACTURONASE, PUTATIVE-RELATED"/>
    <property type="match status" value="1"/>
</dbReference>
<evidence type="ECO:0000256" key="8">
    <source>
        <dbReference type="ARBA" id="ARBA00023277"/>
    </source>
</evidence>
<evidence type="ECO:0000256" key="4">
    <source>
        <dbReference type="ARBA" id="ARBA00022729"/>
    </source>
</evidence>
<dbReference type="InterPro" id="IPR011050">
    <property type="entry name" value="Pectin_lyase_fold/virulence"/>
</dbReference>
<keyword evidence="18" id="KW-1185">Reference proteome</keyword>
<organism evidence="17 18">
    <name type="scientific">Phyllosticta capitalensis</name>
    <dbReference type="NCBI Taxonomy" id="121624"/>
    <lineage>
        <taxon>Eukaryota</taxon>
        <taxon>Fungi</taxon>
        <taxon>Dikarya</taxon>
        <taxon>Ascomycota</taxon>
        <taxon>Pezizomycotina</taxon>
        <taxon>Dothideomycetes</taxon>
        <taxon>Dothideomycetes incertae sedis</taxon>
        <taxon>Botryosphaeriales</taxon>
        <taxon>Phyllostictaceae</taxon>
        <taxon>Phyllosticta</taxon>
    </lineage>
</organism>
<dbReference type="Pfam" id="PF00295">
    <property type="entry name" value="Glyco_hydro_28"/>
    <property type="match status" value="1"/>
</dbReference>
<evidence type="ECO:0000256" key="2">
    <source>
        <dbReference type="ARBA" id="ARBA00008834"/>
    </source>
</evidence>
<dbReference type="InterPro" id="IPR000743">
    <property type="entry name" value="Glyco_hydro_28"/>
</dbReference>
<evidence type="ECO:0000256" key="14">
    <source>
        <dbReference type="ARBA" id="ARBA00048766"/>
    </source>
</evidence>
<evidence type="ECO:0000256" key="11">
    <source>
        <dbReference type="ARBA" id="ARBA00023326"/>
    </source>
</evidence>
<comment type="function">
    <text evidence="12">Specific in hydrolyzing the terminal glycosidic bond of polygalacturonic acid and oligogalacturonates.</text>
</comment>
<dbReference type="EC" id="3.2.1.67" evidence="13"/>